<dbReference type="Proteomes" id="UP000596742">
    <property type="component" value="Unassembled WGS sequence"/>
</dbReference>
<dbReference type="InterPro" id="IPR058912">
    <property type="entry name" value="HTH_animal"/>
</dbReference>
<evidence type="ECO:0000313" key="3">
    <source>
        <dbReference type="Proteomes" id="UP000596742"/>
    </source>
</evidence>
<proteinExistence type="predicted"/>
<accession>A0A8B6DWP4</accession>
<dbReference type="EMBL" id="UYJE01004150">
    <property type="protein sequence ID" value="VDI25469.1"/>
    <property type="molecule type" value="Genomic_DNA"/>
</dbReference>
<feature type="non-terminal residue" evidence="2">
    <location>
        <position position="1"/>
    </location>
</feature>
<dbReference type="PANTHER" id="PTHR21301:SF10">
    <property type="entry name" value="REVERSE TRANSCRIPTASE DOMAIN-CONTAINING PROTEIN"/>
    <property type="match status" value="1"/>
</dbReference>
<dbReference type="AlphaFoldDB" id="A0A8B6DWP4"/>
<organism evidence="2 3">
    <name type="scientific">Mytilus galloprovincialis</name>
    <name type="common">Mediterranean mussel</name>
    <dbReference type="NCBI Taxonomy" id="29158"/>
    <lineage>
        <taxon>Eukaryota</taxon>
        <taxon>Metazoa</taxon>
        <taxon>Spiralia</taxon>
        <taxon>Lophotrochozoa</taxon>
        <taxon>Mollusca</taxon>
        <taxon>Bivalvia</taxon>
        <taxon>Autobranchia</taxon>
        <taxon>Pteriomorphia</taxon>
        <taxon>Mytilida</taxon>
        <taxon>Mytiloidea</taxon>
        <taxon>Mytilidae</taxon>
        <taxon>Mytilinae</taxon>
        <taxon>Mytilus</taxon>
    </lineage>
</organism>
<dbReference type="OrthoDB" id="10047121at2759"/>
<gene>
    <name evidence="2" type="ORF">MGAL_10B049085</name>
</gene>
<dbReference type="InterPro" id="IPR000477">
    <property type="entry name" value="RT_dom"/>
</dbReference>
<protein>
    <recommendedName>
        <fullName evidence="1">Reverse transcriptase domain-containing protein</fullName>
    </recommendedName>
</protein>
<dbReference type="Pfam" id="PF26215">
    <property type="entry name" value="HTH_animal"/>
    <property type="match status" value="1"/>
</dbReference>
<keyword evidence="3" id="KW-1185">Reference proteome</keyword>
<name>A0A8B6DWP4_MYTGA</name>
<feature type="domain" description="Reverse transcriptase" evidence="1">
    <location>
        <begin position="1"/>
        <end position="219"/>
    </location>
</feature>
<evidence type="ECO:0000313" key="2">
    <source>
        <dbReference type="EMBL" id="VDI25469.1"/>
    </source>
</evidence>
<dbReference type="PANTHER" id="PTHR21301">
    <property type="entry name" value="REVERSE TRANSCRIPTASE"/>
    <property type="match status" value="1"/>
</dbReference>
<dbReference type="PROSITE" id="PS50878">
    <property type="entry name" value="RT_POL"/>
    <property type="match status" value="1"/>
</dbReference>
<comment type="caution">
    <text evidence="2">The sequence shown here is derived from an EMBL/GenBank/DDBJ whole genome shotgun (WGS) entry which is preliminary data.</text>
</comment>
<dbReference type="SUPFAM" id="SSF56672">
    <property type="entry name" value="DNA/RNA polymerases"/>
    <property type="match status" value="1"/>
</dbReference>
<sequence length="304" mass="35521">NDQDRNKLKVNKEWLDNINITERPSASLCNSPNICHEEIIDAVDRAWPKLNKCVYEIQLPPKTEILELLKIVLQNDIFEFHGNIFRQRVGIPMGLAAAPWLTDLRMFEIISDILNRFQYSKDILMISIYGDDVFIIFNKSERHFMEFIKIANSIHPLIKFTHTISNTEIQFLDVTIYNGKRFLEDNILDVKLHRKPTDNFQYLDKSFSHPNAVFKGFIIGETIRIIRSSNNEIDRQQEIDLFKNKLTQRGSEESEIEPIIKGTLKRSKHGTLIYEKKKTRKAPPLVLTTRVIYTNQFKNAVFIG</sequence>
<dbReference type="InterPro" id="IPR043502">
    <property type="entry name" value="DNA/RNA_pol_sf"/>
</dbReference>
<reference evidence="2" key="1">
    <citation type="submission" date="2018-11" db="EMBL/GenBank/DDBJ databases">
        <authorList>
            <person name="Alioto T."/>
            <person name="Alioto T."/>
        </authorList>
    </citation>
    <scope>NUCLEOTIDE SEQUENCE</scope>
</reference>
<evidence type="ECO:0000259" key="1">
    <source>
        <dbReference type="PROSITE" id="PS50878"/>
    </source>
</evidence>